<evidence type="ECO:0008006" key="3">
    <source>
        <dbReference type="Google" id="ProtNLM"/>
    </source>
</evidence>
<comment type="caution">
    <text evidence="2">The sequence shown here is derived from an EMBL/GenBank/DDBJ whole genome shotgun (WGS) entry which is preliminary data.</text>
</comment>
<feature type="coiled-coil region" evidence="1">
    <location>
        <begin position="242"/>
        <end position="276"/>
    </location>
</feature>
<protein>
    <recommendedName>
        <fullName evidence="3">Gag-Pol polyprotein</fullName>
    </recommendedName>
</protein>
<keyword evidence="1" id="KW-0175">Coiled coil</keyword>
<proteinExistence type="predicted"/>
<gene>
    <name evidence="2" type="ORF">Tci_050021</name>
</gene>
<dbReference type="AlphaFoldDB" id="A0A6L2MW02"/>
<reference evidence="2" key="1">
    <citation type="journal article" date="2019" name="Sci. Rep.">
        <title>Draft genome of Tanacetum cinerariifolium, the natural source of mosquito coil.</title>
        <authorList>
            <person name="Yamashiro T."/>
            <person name="Shiraishi A."/>
            <person name="Satake H."/>
            <person name="Nakayama K."/>
        </authorList>
    </citation>
    <scope>NUCLEOTIDE SEQUENCE</scope>
</reference>
<sequence length="488" mass="55197">MPNPEDITDPTTTMNMALALIAKAFKINYSTPSNNNQRISANPRNRKIAQPGNLNRYNDVQNVRNQIIQHAVQNLRIQNVGNQNGLIGVPGNAIQNPNGNGNLVAARAEVRPKRRDAAYLQTQLLIAQKEEAGIQLQAKEFDLMAAAADLDEIEKFNANCFLMANLQQASTSGTQTGKAPVYDSDGSAAYTKLLEPIPEPHQVPQNDNKVISEDSSVEQSGGTLEQHPANVEETRALYDSLCNNLEIEVEKVNTVNRKLSESNAELTTDLARYKNQERCFEISQEKYDKLERCYQKSVYQEQCLSKEINALHLSSDKQVMTLNEEISDLNKQLSMEKSNVSSLLKEKKKLMSDFKIREDELLDKQIQLEKRIKELDNILVKTGQSIQTIHMLSPKPDSFYHTEQKIALGYQNPFYLKQAQQKQQSLYDGKVLLEKHDPPIVHDSEETLQLAQESRLKMKQLNKEINPANYKKINHLSRGFCFSNGQVT</sequence>
<feature type="coiled-coil region" evidence="1">
    <location>
        <begin position="319"/>
        <end position="378"/>
    </location>
</feature>
<dbReference type="EMBL" id="BKCJ010007593">
    <property type="protein sequence ID" value="GEU78043.1"/>
    <property type="molecule type" value="Genomic_DNA"/>
</dbReference>
<organism evidence="2">
    <name type="scientific">Tanacetum cinerariifolium</name>
    <name type="common">Dalmatian daisy</name>
    <name type="synonym">Chrysanthemum cinerariifolium</name>
    <dbReference type="NCBI Taxonomy" id="118510"/>
    <lineage>
        <taxon>Eukaryota</taxon>
        <taxon>Viridiplantae</taxon>
        <taxon>Streptophyta</taxon>
        <taxon>Embryophyta</taxon>
        <taxon>Tracheophyta</taxon>
        <taxon>Spermatophyta</taxon>
        <taxon>Magnoliopsida</taxon>
        <taxon>eudicotyledons</taxon>
        <taxon>Gunneridae</taxon>
        <taxon>Pentapetalae</taxon>
        <taxon>asterids</taxon>
        <taxon>campanulids</taxon>
        <taxon>Asterales</taxon>
        <taxon>Asteraceae</taxon>
        <taxon>Asteroideae</taxon>
        <taxon>Anthemideae</taxon>
        <taxon>Anthemidinae</taxon>
        <taxon>Tanacetum</taxon>
    </lineage>
</organism>
<evidence type="ECO:0000256" key="1">
    <source>
        <dbReference type="SAM" id="Coils"/>
    </source>
</evidence>
<evidence type="ECO:0000313" key="2">
    <source>
        <dbReference type="EMBL" id="GEU78043.1"/>
    </source>
</evidence>
<name>A0A6L2MW02_TANCI</name>
<accession>A0A6L2MW02</accession>